<feature type="region of interest" description="Disordered" evidence="1">
    <location>
        <begin position="143"/>
        <end position="180"/>
    </location>
</feature>
<name>A0ABY8USM9_TETOB</name>
<feature type="compositionally biased region" description="Basic residues" evidence="1">
    <location>
        <begin position="160"/>
        <end position="172"/>
    </location>
</feature>
<sequence length="298" mass="30341">MAAAAALPARDQLQERVLLYQYGELLQGMLHKRYKRFLADIEQQLTDQASAAASPAAAAAAAAAGEAGSQRGTWVGVHSALANKLAAAMLKQQLLPQLGQYSSVQPEVKLGGSSSSRVDFLLTRPDGGKVYVEVKSVTMAMSQQQWSSSSSGGSAAGSSGKKRSAGGRKKAPSKQAAAAPQQLAADSATATVGVAAAGAAAAAAGGLVAVFPDAVSVRAQRHVQDLAQLKAAGHNAVCLFVLQRDDCGCFAPAAHIDPAYAAALQAAHAAGVQMLAVVCEQDPDAGAIWFRGSVPVLL</sequence>
<feature type="domain" description="Sugar fermentation stimulation protein C-terminal" evidence="2">
    <location>
        <begin position="81"/>
        <end position="140"/>
    </location>
</feature>
<protein>
    <recommendedName>
        <fullName evidence="2">Sugar fermentation stimulation protein C-terminal domain-containing protein</fullName>
    </recommendedName>
</protein>
<dbReference type="InterPro" id="IPR040452">
    <property type="entry name" value="SfsA_C"/>
</dbReference>
<gene>
    <name evidence="3" type="ORF">OEZ85_000997</name>
</gene>
<dbReference type="PANTHER" id="PTHR30545:SF2">
    <property type="entry name" value="SUGAR FERMENTATION STIMULATION PROTEIN A"/>
    <property type="match status" value="1"/>
</dbReference>
<accession>A0ABY8USM9</accession>
<keyword evidence="4" id="KW-1185">Reference proteome</keyword>
<feature type="compositionally biased region" description="Low complexity" evidence="1">
    <location>
        <begin position="147"/>
        <end position="159"/>
    </location>
</feature>
<feature type="domain" description="Sugar fermentation stimulation protein C-terminal" evidence="2">
    <location>
        <begin position="206"/>
        <end position="284"/>
    </location>
</feature>
<evidence type="ECO:0000313" key="4">
    <source>
        <dbReference type="Proteomes" id="UP001244341"/>
    </source>
</evidence>
<evidence type="ECO:0000313" key="3">
    <source>
        <dbReference type="EMBL" id="WIA22563.1"/>
    </source>
</evidence>
<proteinExistence type="predicted"/>
<organism evidence="3 4">
    <name type="scientific">Tetradesmus obliquus</name>
    <name type="common">Green alga</name>
    <name type="synonym">Acutodesmus obliquus</name>
    <dbReference type="NCBI Taxonomy" id="3088"/>
    <lineage>
        <taxon>Eukaryota</taxon>
        <taxon>Viridiplantae</taxon>
        <taxon>Chlorophyta</taxon>
        <taxon>core chlorophytes</taxon>
        <taxon>Chlorophyceae</taxon>
        <taxon>CS clade</taxon>
        <taxon>Sphaeropleales</taxon>
        <taxon>Scenedesmaceae</taxon>
        <taxon>Tetradesmus</taxon>
    </lineage>
</organism>
<dbReference type="EMBL" id="CP126222">
    <property type="protein sequence ID" value="WIA22563.1"/>
    <property type="molecule type" value="Genomic_DNA"/>
</dbReference>
<reference evidence="3 4" key="1">
    <citation type="submission" date="2023-05" db="EMBL/GenBank/DDBJ databases">
        <title>A 100% complete, gapless, phased diploid assembly of the Scenedesmus obliquus UTEX 3031 genome.</title>
        <authorList>
            <person name="Biondi T.C."/>
            <person name="Hanschen E.R."/>
            <person name="Kwon T."/>
            <person name="Eng W."/>
            <person name="Kruse C.P.S."/>
            <person name="Koehler S.I."/>
            <person name="Kunde Y."/>
            <person name="Gleasner C.D."/>
            <person name="You Mak K.T."/>
            <person name="Polle J."/>
            <person name="Hovde B.T."/>
            <person name="Starkenburg S.R."/>
        </authorList>
    </citation>
    <scope>NUCLEOTIDE SEQUENCE [LARGE SCALE GENOMIC DNA]</scope>
    <source>
        <strain evidence="3 4">DOE0152z</strain>
    </source>
</reference>
<evidence type="ECO:0000259" key="2">
    <source>
        <dbReference type="Pfam" id="PF03749"/>
    </source>
</evidence>
<dbReference type="PANTHER" id="PTHR30545">
    <property type="entry name" value="SUGAR FERMENTATION STIMULATION PROTEIN A"/>
    <property type="match status" value="1"/>
</dbReference>
<evidence type="ECO:0000256" key="1">
    <source>
        <dbReference type="SAM" id="MobiDB-lite"/>
    </source>
</evidence>
<dbReference type="Pfam" id="PF03749">
    <property type="entry name" value="SfsA"/>
    <property type="match status" value="2"/>
</dbReference>
<dbReference type="Gene3D" id="3.40.1350.60">
    <property type="match status" value="1"/>
</dbReference>
<dbReference type="InterPro" id="IPR005224">
    <property type="entry name" value="SfsA"/>
</dbReference>
<dbReference type="Proteomes" id="UP001244341">
    <property type="component" value="Chromosome 15b"/>
</dbReference>